<evidence type="ECO:0000313" key="3">
    <source>
        <dbReference type="Proteomes" id="UP000515317"/>
    </source>
</evidence>
<dbReference type="EMBL" id="AP023361">
    <property type="protein sequence ID" value="BCJ90984.1"/>
    <property type="molecule type" value="Genomic_DNA"/>
</dbReference>
<evidence type="ECO:0000313" key="2">
    <source>
        <dbReference type="EMBL" id="BCJ90984.1"/>
    </source>
</evidence>
<dbReference type="Proteomes" id="UP000515317">
    <property type="component" value="Chromosome"/>
</dbReference>
<dbReference type="KEGG" id="tso:IZ6_17190"/>
<sequence length="321" mass="35323">MQAEMLIGFGRTLAMKRFLFSSALVTTLCMTPAFAEPEIAKYIGGEPQAFAEPSEAVDVFRKELAAKNVPGLAKLIGLNPDEIGKSDDFDSRLDELQGAASERLQIVEDGPDKRIINLGDLIWPFPFPLVKGDDGKWSFDTNAGLEEILDRRIGENELEALDTMTNYVVAQTLYHDTDWDEDGVHEYAQTLRSSPGKMDGLYWPAEEHDGVESPVGPFIDEEKALSAKDSPTGYFGYRYRVLTKQGDNIAGGAYDYVINGNMIAGFALIATPAKYGETGIMTFMISNEGSIYEKDLGEDSEAAAAKIDTFNPDKDWELVAD</sequence>
<dbReference type="Pfam" id="PF11453">
    <property type="entry name" value="DUF2950"/>
    <property type="match status" value="1"/>
</dbReference>
<keyword evidence="3" id="KW-1185">Reference proteome</keyword>
<feature type="signal peptide" evidence="1">
    <location>
        <begin position="1"/>
        <end position="35"/>
    </location>
</feature>
<evidence type="ECO:0008006" key="4">
    <source>
        <dbReference type="Google" id="ProtNLM"/>
    </source>
</evidence>
<accession>A0A6S6QKU5</accession>
<proteinExistence type="predicted"/>
<dbReference type="AlphaFoldDB" id="A0A6S6QKU5"/>
<evidence type="ECO:0000256" key="1">
    <source>
        <dbReference type="SAM" id="SignalP"/>
    </source>
</evidence>
<feature type="chain" id="PRO_5027984995" description="DUF2950 domain-containing protein" evidence="1">
    <location>
        <begin position="36"/>
        <end position="321"/>
    </location>
</feature>
<keyword evidence="1" id="KW-0732">Signal</keyword>
<organism evidence="2 3">
    <name type="scientific">Terrihabitans soli</name>
    <dbReference type="NCBI Taxonomy" id="708113"/>
    <lineage>
        <taxon>Bacteria</taxon>
        <taxon>Pseudomonadati</taxon>
        <taxon>Pseudomonadota</taxon>
        <taxon>Alphaproteobacteria</taxon>
        <taxon>Hyphomicrobiales</taxon>
        <taxon>Terrihabitans</taxon>
    </lineage>
</organism>
<protein>
    <recommendedName>
        <fullName evidence="4">DUF2950 domain-containing protein</fullName>
    </recommendedName>
</protein>
<dbReference type="InterPro" id="IPR021556">
    <property type="entry name" value="DUF2950"/>
</dbReference>
<reference evidence="2 3" key="1">
    <citation type="submission" date="2020-08" db="EMBL/GenBank/DDBJ databases">
        <title>Genome sequence of Rhizobiales bacterium strain IZ6.</title>
        <authorList>
            <person name="Nakai R."/>
            <person name="Naganuma T."/>
        </authorList>
    </citation>
    <scope>NUCLEOTIDE SEQUENCE [LARGE SCALE GENOMIC DNA]</scope>
    <source>
        <strain evidence="2 3">IZ6</strain>
    </source>
</reference>
<gene>
    <name evidence="2" type="ORF">IZ6_17190</name>
</gene>
<name>A0A6S6QKU5_9HYPH</name>